<dbReference type="EMBL" id="CM037028">
    <property type="protein sequence ID" value="KAH7656682.1"/>
    <property type="molecule type" value="Genomic_DNA"/>
</dbReference>
<accession>A0ACB7U8T9</accession>
<reference evidence="2" key="1">
    <citation type="journal article" date="2022" name="Nat. Commun.">
        <title>Chromosome evolution and the genetic basis of agronomically important traits in greater yam.</title>
        <authorList>
            <person name="Bredeson J.V."/>
            <person name="Lyons J.B."/>
            <person name="Oniyinde I.O."/>
            <person name="Okereke N.R."/>
            <person name="Kolade O."/>
            <person name="Nnabue I."/>
            <person name="Nwadili C.O."/>
            <person name="Hribova E."/>
            <person name="Parker M."/>
            <person name="Nwogha J."/>
            <person name="Shu S."/>
            <person name="Carlson J."/>
            <person name="Kariba R."/>
            <person name="Muthemba S."/>
            <person name="Knop K."/>
            <person name="Barton G.J."/>
            <person name="Sherwood A.V."/>
            <person name="Lopez-Montes A."/>
            <person name="Asiedu R."/>
            <person name="Jamnadass R."/>
            <person name="Muchugi A."/>
            <person name="Goodstein D."/>
            <person name="Egesi C.N."/>
            <person name="Featherston J."/>
            <person name="Asfaw A."/>
            <person name="Simpson G.G."/>
            <person name="Dolezel J."/>
            <person name="Hendre P.S."/>
            <person name="Van Deynze A."/>
            <person name="Kumar P.L."/>
            <person name="Obidiegwu J.E."/>
            <person name="Bhattacharjee R."/>
            <person name="Rokhsar D.S."/>
        </authorList>
    </citation>
    <scope>NUCLEOTIDE SEQUENCE [LARGE SCALE GENOMIC DNA]</scope>
    <source>
        <strain evidence="2">cv. TDa95/00328</strain>
    </source>
</reference>
<keyword evidence="1" id="KW-0378">Hydrolase</keyword>
<comment type="caution">
    <text evidence="1">The sequence shown here is derived from an EMBL/GenBank/DDBJ whole genome shotgun (WGS) entry which is preliminary data.</text>
</comment>
<gene>
    <name evidence="1" type="ORF">IHE45_18G090000</name>
</gene>
<keyword evidence="2" id="KW-1185">Reference proteome</keyword>
<sequence length="877" mass="101359">MAASSFSRAFNFLAEVEFDKLRSYLDYYLSKQDLSAFDVLIDEMVSLNDDLRNMQQNRSKGVKSANPPSSHEVRDVVYEIQDLLDELAYRKLSGRRKRPKDASLINQIKKITKRLHLIEGCLNRRVRQPEMMKKDIEAGKQQPEPVMTVSTNAGKIYGRDREIEKLTKMLRQSSISGQISVHPVIGTGGVGKTTLVQCVFNSQDVANHFHEKAWICVSENFDRLRITREILESFATYRGSRFPHNANLEFLERMLEMNLESKKFLLVLDDVWSSAWMELLLFLESTEIDCVKIIVIARDQRVLNGMGRRYETILKGLKEDDCWSIFMNEDEMYSTELQAIGRQIGMKLKGSPLAAKMVGKMLRRDLSEEHWKHVMDSDLWDLEIDDSDDIMPALMVCFSHLSSHLQLCFVFCSVFPKGYQFDVTELVYMWLAHGYLPQVENTSKTVEEVGRECFNELLAMSFFTPHPCLPFYIIHDQLHDLARRVSSDECYIYEGQSRKKIRKNVHHLCVRGQLECSWVYEIKNLRTLVLYKAKLYVLKLDAVKNIRVLIIVDCDVQEFPNVVHQLKHLRYLDLRQTSIKSWPESFTELHHLIVLRLPDTDIFLHSSSNHTGLPFSRINHGIVPDFIMHYDLKCPVNDDLGHQIQLLNDMKELKGTLTIRSLENIKKMEGVSDIAKLKERDQVECLRLVWSNSGSGCDSEVAFEGLESLQPHHSLKYLYIDGYNGFQSPSWLSTLELQNLHEIKLCSCKNLSRLPQIGQLQLLKYLYLSGMDHVLIEGSDDIQVVFPSLEKLELERVSVSFEGMSLSIATMQDRSCFPRLRYLRISKCSSLNGFPWSMLSSLKRLRIISSPRLNEQLPYISGLTSLRHLDITTDSKR</sequence>
<evidence type="ECO:0000313" key="1">
    <source>
        <dbReference type="EMBL" id="KAH7656682.1"/>
    </source>
</evidence>
<name>A0ACB7U8T9_DIOAL</name>
<protein>
    <submittedName>
        <fullName evidence="1">P-loop containing nucleoside triphosphate hydrolase protein</fullName>
    </submittedName>
</protein>
<organism evidence="1 2">
    <name type="scientific">Dioscorea alata</name>
    <name type="common">Purple yam</name>
    <dbReference type="NCBI Taxonomy" id="55571"/>
    <lineage>
        <taxon>Eukaryota</taxon>
        <taxon>Viridiplantae</taxon>
        <taxon>Streptophyta</taxon>
        <taxon>Embryophyta</taxon>
        <taxon>Tracheophyta</taxon>
        <taxon>Spermatophyta</taxon>
        <taxon>Magnoliopsida</taxon>
        <taxon>Liliopsida</taxon>
        <taxon>Dioscoreales</taxon>
        <taxon>Dioscoreaceae</taxon>
        <taxon>Dioscorea</taxon>
    </lineage>
</organism>
<dbReference type="Proteomes" id="UP000827976">
    <property type="component" value="Chromosome 18"/>
</dbReference>
<evidence type="ECO:0000313" key="2">
    <source>
        <dbReference type="Proteomes" id="UP000827976"/>
    </source>
</evidence>
<proteinExistence type="predicted"/>